<keyword evidence="5" id="KW-0479">Metal-binding</keyword>
<protein>
    <recommendedName>
        <fullName evidence="3">cysteine desulfurase</fullName>
        <ecNumber evidence="3">2.8.1.7</ecNumber>
    </recommendedName>
</protein>
<dbReference type="AlphaFoldDB" id="A0A1W1Y6T1"/>
<evidence type="ECO:0000256" key="8">
    <source>
        <dbReference type="ARBA" id="ARBA00023014"/>
    </source>
</evidence>
<comment type="catalytic activity">
    <reaction evidence="9">
        <text>(sulfur carrier)-H + L-cysteine = (sulfur carrier)-SH + L-alanine</text>
        <dbReference type="Rhea" id="RHEA:43892"/>
        <dbReference type="Rhea" id="RHEA-COMP:14737"/>
        <dbReference type="Rhea" id="RHEA-COMP:14739"/>
        <dbReference type="ChEBI" id="CHEBI:29917"/>
        <dbReference type="ChEBI" id="CHEBI:35235"/>
        <dbReference type="ChEBI" id="CHEBI:57972"/>
        <dbReference type="ChEBI" id="CHEBI:64428"/>
        <dbReference type="EC" id="2.8.1.7"/>
    </reaction>
</comment>
<dbReference type="InterPro" id="IPR015422">
    <property type="entry name" value="PyrdxlP-dep_Trfase_small"/>
</dbReference>
<dbReference type="InterPro" id="IPR016454">
    <property type="entry name" value="Cysteine_dSase"/>
</dbReference>
<feature type="domain" description="Aminotransferase class V" evidence="11">
    <location>
        <begin position="4"/>
        <end position="368"/>
    </location>
</feature>
<keyword evidence="13" id="KW-1185">Reference proteome</keyword>
<dbReference type="Proteomes" id="UP000243884">
    <property type="component" value="Unassembled WGS sequence"/>
</dbReference>
<dbReference type="RefSeq" id="WP_084097976.1">
    <property type="nucleotide sequence ID" value="NZ_FWXK01000002.1"/>
</dbReference>
<evidence type="ECO:0000259" key="11">
    <source>
        <dbReference type="Pfam" id="PF00266"/>
    </source>
</evidence>
<name>A0A1W1Y6T1_9LACT</name>
<dbReference type="Gene3D" id="3.90.1150.10">
    <property type="entry name" value="Aspartate Aminotransferase, domain 1"/>
    <property type="match status" value="1"/>
</dbReference>
<dbReference type="InterPro" id="IPR020578">
    <property type="entry name" value="Aminotrans_V_PyrdxlP_BS"/>
</dbReference>
<keyword evidence="7" id="KW-0408">Iron</keyword>
<dbReference type="GO" id="GO:0046872">
    <property type="term" value="F:metal ion binding"/>
    <property type="evidence" value="ECO:0007669"/>
    <property type="project" value="UniProtKB-KW"/>
</dbReference>
<evidence type="ECO:0000256" key="10">
    <source>
        <dbReference type="RuleBase" id="RU004504"/>
    </source>
</evidence>
<comment type="cofactor">
    <cofactor evidence="1 10">
        <name>pyridoxal 5'-phosphate</name>
        <dbReference type="ChEBI" id="CHEBI:597326"/>
    </cofactor>
</comment>
<evidence type="ECO:0000256" key="2">
    <source>
        <dbReference type="ARBA" id="ARBA00006490"/>
    </source>
</evidence>
<evidence type="ECO:0000256" key="7">
    <source>
        <dbReference type="ARBA" id="ARBA00023004"/>
    </source>
</evidence>
<evidence type="ECO:0000313" key="12">
    <source>
        <dbReference type="EMBL" id="SMC31541.1"/>
    </source>
</evidence>
<evidence type="ECO:0000256" key="3">
    <source>
        <dbReference type="ARBA" id="ARBA00012239"/>
    </source>
</evidence>
<keyword evidence="4" id="KW-0808">Transferase</keyword>
<reference evidence="13" key="1">
    <citation type="submission" date="2017-04" db="EMBL/GenBank/DDBJ databases">
        <authorList>
            <person name="Varghese N."/>
            <person name="Submissions S."/>
        </authorList>
    </citation>
    <scope>NUCLEOTIDE SEQUENCE [LARGE SCALE GENOMIC DNA]</scope>
    <source>
        <strain evidence="13">DSM 21500</strain>
    </source>
</reference>
<dbReference type="GO" id="GO:0031071">
    <property type="term" value="F:cysteine desulfurase activity"/>
    <property type="evidence" value="ECO:0007669"/>
    <property type="project" value="UniProtKB-EC"/>
</dbReference>
<dbReference type="OrthoDB" id="9808002at2"/>
<dbReference type="Pfam" id="PF00266">
    <property type="entry name" value="Aminotran_5"/>
    <property type="match status" value="1"/>
</dbReference>
<evidence type="ECO:0000256" key="4">
    <source>
        <dbReference type="ARBA" id="ARBA00022679"/>
    </source>
</evidence>
<dbReference type="EMBL" id="FWXK01000002">
    <property type="protein sequence ID" value="SMC31541.1"/>
    <property type="molecule type" value="Genomic_DNA"/>
</dbReference>
<gene>
    <name evidence="12" type="ORF">SAMN04487984_0382</name>
</gene>
<keyword evidence="6" id="KW-0663">Pyridoxal phosphate</keyword>
<dbReference type="SUPFAM" id="SSF53383">
    <property type="entry name" value="PLP-dependent transferases"/>
    <property type="match status" value="1"/>
</dbReference>
<dbReference type="PANTHER" id="PTHR11601">
    <property type="entry name" value="CYSTEINE DESULFURYLASE FAMILY MEMBER"/>
    <property type="match status" value="1"/>
</dbReference>
<evidence type="ECO:0000256" key="6">
    <source>
        <dbReference type="ARBA" id="ARBA00022898"/>
    </source>
</evidence>
<dbReference type="PANTHER" id="PTHR11601:SF34">
    <property type="entry name" value="CYSTEINE DESULFURASE"/>
    <property type="match status" value="1"/>
</dbReference>
<dbReference type="GO" id="GO:0051536">
    <property type="term" value="F:iron-sulfur cluster binding"/>
    <property type="evidence" value="ECO:0007669"/>
    <property type="project" value="UniProtKB-KW"/>
</dbReference>
<evidence type="ECO:0000313" key="13">
    <source>
        <dbReference type="Proteomes" id="UP000243884"/>
    </source>
</evidence>
<dbReference type="STRING" id="371602.SAMN04487984_0382"/>
<keyword evidence="8" id="KW-0411">Iron-sulfur</keyword>
<dbReference type="InterPro" id="IPR015424">
    <property type="entry name" value="PyrdxlP-dep_Trfase"/>
</dbReference>
<sequence>MSGTYLDYAATTPMAPEVIAKITETMQMNYGNASSLYTIGRESRKIIEDTRQLVAKTLNANPNDIVFNSGGTEANNSALINAAKQYSHQGNHIITTAVEHSSVYQTMKYLESKGFQVTYLDFDTTGHISLDALKNAITDQTIIVSIMAGNNEVGSLQNLQAIGDLLAEKEIFFHTDTVQVYMNEPIDVQQLHVDALSMSAHKIYGPKGIGFMYYRDTAKNFHSYILGGDQENKHRAGTENVPLIAGMQKAIQLRLENGEQEQKHFIELRQYLLESAKERQLDFEINGPQTPELKHILNIYWPNHPSDINLIKFDMNDIYLSAGSACTAGSLEPSRILVDMFGSDSSRTTESFRISFGEKTSFKEIDHFLDVCEQIK</sequence>
<organism evidence="12 13">
    <name type="scientific">Aerococcus suis</name>
    <dbReference type="NCBI Taxonomy" id="371602"/>
    <lineage>
        <taxon>Bacteria</taxon>
        <taxon>Bacillati</taxon>
        <taxon>Bacillota</taxon>
        <taxon>Bacilli</taxon>
        <taxon>Lactobacillales</taxon>
        <taxon>Aerococcaceae</taxon>
        <taxon>Aerococcus</taxon>
    </lineage>
</organism>
<comment type="similarity">
    <text evidence="2">Belongs to the class-V pyridoxal-phosphate-dependent aminotransferase family. NifS/IscS subfamily.</text>
</comment>
<evidence type="ECO:0000256" key="9">
    <source>
        <dbReference type="ARBA" id="ARBA00050776"/>
    </source>
</evidence>
<dbReference type="Gene3D" id="1.10.260.50">
    <property type="match status" value="1"/>
</dbReference>
<dbReference type="Gene3D" id="3.40.640.10">
    <property type="entry name" value="Type I PLP-dependent aspartate aminotransferase-like (Major domain)"/>
    <property type="match status" value="1"/>
</dbReference>
<dbReference type="PROSITE" id="PS00595">
    <property type="entry name" value="AA_TRANSFER_CLASS_5"/>
    <property type="match status" value="1"/>
</dbReference>
<accession>A0A1W1Y6T1</accession>
<dbReference type="NCBIfam" id="NF002806">
    <property type="entry name" value="PRK02948.1"/>
    <property type="match status" value="1"/>
</dbReference>
<evidence type="ECO:0000256" key="1">
    <source>
        <dbReference type="ARBA" id="ARBA00001933"/>
    </source>
</evidence>
<dbReference type="InterPro" id="IPR000192">
    <property type="entry name" value="Aminotrans_V_dom"/>
</dbReference>
<dbReference type="PIRSF" id="PIRSF005572">
    <property type="entry name" value="NifS"/>
    <property type="match status" value="1"/>
</dbReference>
<proteinExistence type="inferred from homology"/>
<dbReference type="EC" id="2.8.1.7" evidence="3"/>
<dbReference type="InterPro" id="IPR015421">
    <property type="entry name" value="PyrdxlP-dep_Trfase_major"/>
</dbReference>
<evidence type="ECO:0000256" key="5">
    <source>
        <dbReference type="ARBA" id="ARBA00022723"/>
    </source>
</evidence>